<sequence>MFRPGDKDVQKTLFDQDQAFPDYVVEMLKKSWAEDFYRLILTQINEKRFSVLYSQKASRPNKPVNVLVSLLILKQQHIFSDEDLIGSLYFDYRFQYALGLEANADKERLCVNTLSNFRCRLVEHELQTGENLLQQEMESLAEKMAYFLSLNKSMARMDSTMLDSSCKKMTRIELVYTVIRNVVRELNKIPGLDIPASYLAYLEKGHKNQTIYKTKSTEEASKLESLIHQAHDLHVWVQDASVALDTDAFKHLARLLQEQSVESEDGITVPIEGTKLSSRILQNPSDPDATFRHKGGDHHIGNSLNLVEVHDPEKETGLIMHADLKENTHSDAQFGEDFVKEHPLADDIETLAVDGAYYRQETVKHADDKDLEINFSQLTGRSVSDDYIGVDQFEIDPETGKITRCPQGHEPTFPIYDAEKEIYTAKFYKEHCQQCPLLNQCQVKEQKKAYHVSFSENKRRTDQTRAKIGTKRHQELSNFRAGVEGVPSVLKRAYRLEDLPVRGRVRPKIWLYASIIAQNFKRCTKHLKKMAPATV</sequence>
<dbReference type="InterPro" id="IPR025668">
    <property type="entry name" value="Tnp_DDE_dom"/>
</dbReference>
<evidence type="ECO:0000313" key="5">
    <source>
        <dbReference type="Proteomes" id="UP000319756"/>
    </source>
</evidence>
<dbReference type="RefSeq" id="WP_142088526.1">
    <property type="nucleotide sequence ID" value="NZ_CP035485.1"/>
</dbReference>
<dbReference type="Pfam" id="PF13751">
    <property type="entry name" value="DDE_Tnp_1_6"/>
    <property type="match status" value="1"/>
</dbReference>
<evidence type="ECO:0000313" key="4">
    <source>
        <dbReference type="EMBL" id="QDI91587.1"/>
    </source>
</evidence>
<organism evidence="4 5">
    <name type="scientific">Salicibibacter halophilus</name>
    <dbReference type="NCBI Taxonomy" id="2502791"/>
    <lineage>
        <taxon>Bacteria</taxon>
        <taxon>Bacillati</taxon>
        <taxon>Bacillota</taxon>
        <taxon>Bacilli</taxon>
        <taxon>Bacillales</taxon>
        <taxon>Bacillaceae</taxon>
        <taxon>Salicibibacter</taxon>
    </lineage>
</organism>
<accession>A0A514LIC3</accession>
<gene>
    <name evidence="3" type="ORF">EPH95_06900</name>
    <name evidence="4" type="ORF">EPH95_10735</name>
</gene>
<dbReference type="AlphaFoldDB" id="A0A514LIC3"/>
<feature type="domain" description="Transposase DDE" evidence="2">
    <location>
        <begin position="405"/>
        <end position="522"/>
    </location>
</feature>
<dbReference type="EMBL" id="CP035485">
    <property type="protein sequence ID" value="QDI91587.1"/>
    <property type="molecule type" value="Genomic_DNA"/>
</dbReference>
<protein>
    <submittedName>
        <fullName evidence="4">Transposase</fullName>
    </submittedName>
</protein>
<reference evidence="4" key="1">
    <citation type="journal article" date="2019" name="J. Microbiol.">
        <title>Salicibibacter halophilus sp. nov., a moderately halophilic bacterium isolated from kimchi.</title>
        <authorList>
            <person name="Oh Y.J."/>
            <person name="Kim J.Y."/>
            <person name="Park H.K."/>
            <person name="Jang J.Y."/>
            <person name="Lim S.K."/>
            <person name="Kwon M.S."/>
            <person name="Choi H.J."/>
        </authorList>
    </citation>
    <scope>NUCLEOTIDE SEQUENCE</scope>
    <source>
        <strain evidence="4">NKC3-5</strain>
    </source>
</reference>
<dbReference type="InterPro" id="IPR008490">
    <property type="entry name" value="Transposase_InsH_N"/>
</dbReference>
<reference evidence="5" key="2">
    <citation type="submission" date="2019-01" db="EMBL/GenBank/DDBJ databases">
        <title>Genomic analysis of Salicibibacter sp. NKC3-5.</title>
        <authorList>
            <person name="Oh Y.J."/>
        </authorList>
    </citation>
    <scope>NUCLEOTIDE SEQUENCE [LARGE SCALE GENOMIC DNA]</scope>
    <source>
        <strain evidence="5">NKC3-5</strain>
    </source>
</reference>
<evidence type="ECO:0000259" key="2">
    <source>
        <dbReference type="Pfam" id="PF13751"/>
    </source>
</evidence>
<dbReference type="EMBL" id="CP035485">
    <property type="protein sequence ID" value="QDI90940.1"/>
    <property type="molecule type" value="Genomic_DNA"/>
</dbReference>
<dbReference type="KEGG" id="sale:EPH95_10735"/>
<dbReference type="Proteomes" id="UP000319756">
    <property type="component" value="Chromosome"/>
</dbReference>
<evidence type="ECO:0000259" key="1">
    <source>
        <dbReference type="Pfam" id="PF05598"/>
    </source>
</evidence>
<name>A0A514LIC3_9BACI</name>
<dbReference type="OrthoDB" id="9789070at2"/>
<proteinExistence type="predicted"/>
<feature type="domain" description="Transposase InsH N-terminal" evidence="1">
    <location>
        <begin position="33"/>
        <end position="118"/>
    </location>
</feature>
<evidence type="ECO:0000313" key="3">
    <source>
        <dbReference type="EMBL" id="QDI90940.1"/>
    </source>
</evidence>
<dbReference type="KEGG" id="sale:EPH95_06900"/>
<dbReference type="PANTHER" id="PTHR33408">
    <property type="entry name" value="TRANSPOSASE"/>
    <property type="match status" value="1"/>
</dbReference>
<keyword evidence="5" id="KW-1185">Reference proteome</keyword>
<dbReference type="Pfam" id="PF05598">
    <property type="entry name" value="DUF772"/>
    <property type="match status" value="1"/>
</dbReference>
<dbReference type="PANTHER" id="PTHR33408:SF2">
    <property type="entry name" value="TRANSPOSASE DDE DOMAIN-CONTAINING PROTEIN"/>
    <property type="match status" value="1"/>
</dbReference>